<dbReference type="EMBL" id="JANUXY010000006">
    <property type="protein sequence ID" value="MCS4486652.1"/>
    <property type="molecule type" value="Genomic_DNA"/>
</dbReference>
<gene>
    <name evidence="1" type="ORF">NXS11_07045</name>
</gene>
<reference evidence="1 2" key="1">
    <citation type="journal article" date="2023" name="Int. J. Syst. Evol. Microbiol.">
        <title>Streptococcus sciuri sp. nov., Staphylococcus marylandisciuri sp. nov. and Staphylococcus americanisciuri sp. nov., isolated from faeces of eastern grey squirrel (Sciurus carolinensis).</title>
        <authorList>
            <person name="Volokhov D.V."/>
            <person name="Zagorodnyaya T.A."/>
            <person name="Furtak V.A."/>
            <person name="Nattanmai G."/>
            <person name="Randall L."/>
            <person name="Jose S."/>
            <person name="Gao Y."/>
            <person name="Eisenberg T."/>
            <person name="Delmonte P."/>
            <person name="Blom J."/>
            <person name="Mitchell K.K."/>
        </authorList>
    </citation>
    <scope>NUCLEOTIDE SEQUENCE [LARGE SCALE GENOMIC DNA]</scope>
    <source>
        <strain evidence="1 2">GRT3</strain>
    </source>
</reference>
<proteinExistence type="predicted"/>
<dbReference type="Proteomes" id="UP001205609">
    <property type="component" value="Unassembled WGS sequence"/>
</dbReference>
<evidence type="ECO:0000313" key="1">
    <source>
        <dbReference type="EMBL" id="MCS4486652.1"/>
    </source>
</evidence>
<keyword evidence="2" id="KW-1185">Reference proteome</keyword>
<dbReference type="RefSeq" id="WP_259200120.1">
    <property type="nucleotide sequence ID" value="NZ_JANUXY010000006.1"/>
</dbReference>
<protein>
    <submittedName>
        <fullName evidence="1">Uncharacterized protein</fullName>
    </submittedName>
</protein>
<comment type="caution">
    <text evidence="1">The sequence shown here is derived from an EMBL/GenBank/DDBJ whole genome shotgun (WGS) entry which is preliminary data.</text>
</comment>
<sequence length="44" mass="5145">MVYLIEKALEQPLSLLILVLPALLKQLRIWHLGYLATKQDNQEK</sequence>
<organism evidence="1 2">
    <name type="scientific">Staphylococcus americanisciuri</name>
    <dbReference type="NCBI Taxonomy" id="2973940"/>
    <lineage>
        <taxon>Bacteria</taxon>
        <taxon>Bacillati</taxon>
        <taxon>Bacillota</taxon>
        <taxon>Bacilli</taxon>
        <taxon>Bacillales</taxon>
        <taxon>Staphylococcaceae</taxon>
        <taxon>Staphylococcus</taxon>
    </lineage>
</organism>
<accession>A0ABT2F2N7</accession>
<evidence type="ECO:0000313" key="2">
    <source>
        <dbReference type="Proteomes" id="UP001205609"/>
    </source>
</evidence>
<name>A0ABT2F2N7_9STAP</name>